<keyword evidence="3" id="KW-1185">Reference proteome</keyword>
<dbReference type="Pfam" id="PF00665">
    <property type="entry name" value="rve"/>
    <property type="match status" value="1"/>
</dbReference>
<proteinExistence type="predicted"/>
<protein>
    <submittedName>
        <fullName evidence="2">Integrase family protein</fullName>
    </submittedName>
</protein>
<dbReference type="Gene3D" id="3.30.420.10">
    <property type="entry name" value="Ribonuclease H-like superfamily/Ribonuclease H"/>
    <property type="match status" value="1"/>
</dbReference>
<dbReference type="InterPro" id="IPR001584">
    <property type="entry name" value="Integrase_cat-core"/>
</dbReference>
<feature type="domain" description="Integrase catalytic" evidence="1">
    <location>
        <begin position="1"/>
        <end position="80"/>
    </location>
</feature>
<name>A0AAC9PSR7_9PSEU</name>
<organism evidence="2 3">
    <name type="scientific">Actinoalloteichus fjordicus</name>
    <dbReference type="NCBI Taxonomy" id="1612552"/>
    <lineage>
        <taxon>Bacteria</taxon>
        <taxon>Bacillati</taxon>
        <taxon>Actinomycetota</taxon>
        <taxon>Actinomycetes</taxon>
        <taxon>Pseudonocardiales</taxon>
        <taxon>Pseudonocardiaceae</taxon>
        <taxon>Actinoalloteichus</taxon>
    </lineage>
</organism>
<dbReference type="AlphaFoldDB" id="A0AAC9PSR7"/>
<evidence type="ECO:0000313" key="2">
    <source>
        <dbReference type="EMBL" id="APU15305.1"/>
    </source>
</evidence>
<dbReference type="EMBL" id="CP016076">
    <property type="protein sequence ID" value="APU15305.1"/>
    <property type="molecule type" value="Genomic_DNA"/>
</dbReference>
<dbReference type="GO" id="GO:0003676">
    <property type="term" value="F:nucleic acid binding"/>
    <property type="evidence" value="ECO:0007669"/>
    <property type="project" value="InterPro"/>
</dbReference>
<gene>
    <name evidence="2" type="ORF">UA74_16285</name>
</gene>
<evidence type="ECO:0000259" key="1">
    <source>
        <dbReference type="PROSITE" id="PS50994"/>
    </source>
</evidence>
<dbReference type="InterPro" id="IPR012337">
    <property type="entry name" value="RNaseH-like_sf"/>
</dbReference>
<dbReference type="InterPro" id="IPR036397">
    <property type="entry name" value="RNaseH_sf"/>
</dbReference>
<accession>A0AAC9PSR7</accession>
<reference evidence="3" key="1">
    <citation type="submission" date="2016-06" db="EMBL/GenBank/DDBJ databases">
        <title>Complete genome sequence of Actinoalloteichus fjordicus DSM 46855 (=ADI127-17), type strain of the new species Actinoalloteichus fjordicus.</title>
        <authorList>
            <person name="Ruckert C."/>
            <person name="Nouioui I."/>
            <person name="Willmese J."/>
            <person name="van Wezel G."/>
            <person name="Klenk H.-P."/>
            <person name="Kalinowski J."/>
            <person name="Zotchev S.B."/>
        </authorList>
    </citation>
    <scope>NUCLEOTIDE SEQUENCE [LARGE SCALE GENOMIC DNA]</scope>
    <source>
        <strain evidence="3">ADI127-7</strain>
    </source>
</reference>
<dbReference type="Proteomes" id="UP000185511">
    <property type="component" value="Chromosome"/>
</dbReference>
<dbReference type="GO" id="GO:0015074">
    <property type="term" value="P:DNA integration"/>
    <property type="evidence" value="ECO:0007669"/>
    <property type="project" value="InterPro"/>
</dbReference>
<dbReference type="SUPFAM" id="SSF53098">
    <property type="entry name" value="Ribonuclease H-like"/>
    <property type="match status" value="1"/>
</dbReference>
<dbReference type="PROSITE" id="PS50994">
    <property type="entry name" value="INTEGRASE"/>
    <property type="match status" value="1"/>
</dbReference>
<sequence>MHLWQMDIVGGVPLADGRSCKLVTGVDDHSRFAMVATVVTTASGRAVCRAFTAAMRRYGVPSEVLTDKGKQLCQTGPQTT</sequence>
<dbReference type="RefSeq" id="WP_075764788.1">
    <property type="nucleotide sequence ID" value="NZ_CP016076.1"/>
</dbReference>
<dbReference type="KEGG" id="acad:UA74_16285"/>
<evidence type="ECO:0000313" key="3">
    <source>
        <dbReference type="Proteomes" id="UP000185511"/>
    </source>
</evidence>